<gene>
    <name evidence="6" type="ORF">DFP97_108107</name>
</gene>
<dbReference type="PANTHER" id="PTHR43649:SF34">
    <property type="entry name" value="ABC TRANSPORTER PERIPLASMIC-BINDING PROTEIN YCJN-RELATED"/>
    <property type="match status" value="1"/>
</dbReference>
<dbReference type="RefSeq" id="WP_114380813.1">
    <property type="nucleotide sequence ID" value="NZ_QPJD01000008.1"/>
</dbReference>
<evidence type="ECO:0000256" key="1">
    <source>
        <dbReference type="ARBA" id="ARBA00008520"/>
    </source>
</evidence>
<protein>
    <submittedName>
        <fullName evidence="6">Raffinose/stachyose/melibiose transport system substrate-binding protein</fullName>
    </submittedName>
</protein>
<evidence type="ECO:0000313" key="7">
    <source>
        <dbReference type="Proteomes" id="UP000252415"/>
    </source>
</evidence>
<evidence type="ECO:0000256" key="3">
    <source>
        <dbReference type="ARBA" id="ARBA00022729"/>
    </source>
</evidence>
<evidence type="ECO:0000313" key="6">
    <source>
        <dbReference type="EMBL" id="RCW47492.1"/>
    </source>
</evidence>
<evidence type="ECO:0000256" key="4">
    <source>
        <dbReference type="SAM" id="MobiDB-lite"/>
    </source>
</evidence>
<dbReference type="PANTHER" id="PTHR43649">
    <property type="entry name" value="ARABINOSE-BINDING PROTEIN-RELATED"/>
    <property type="match status" value="1"/>
</dbReference>
<dbReference type="InterPro" id="IPR006059">
    <property type="entry name" value="SBP"/>
</dbReference>
<comment type="caution">
    <text evidence="6">The sequence shown here is derived from an EMBL/GenBank/DDBJ whole genome shotgun (WGS) entry which is preliminary data.</text>
</comment>
<sequence>MGIAKKFKGICIALASLAITATALAGCGSNQDAQESQGSGNQVESASPSKERITLTVEIFAEDLDYWQKKSQEDAFKKALPNVTLDIQSVKDSNELLKTLKIRQAANEMPDLFYMKPDHVLQLKDSLYLWNADDPLVTMNKSVDKLEVNKAGEGKYYGLPMKQFSEWVYYRKSVFSELGLQVPQTWDEFVSTAKAIQDSGKYQGVALGAKDAWTQYPFIGFGPNTFFNDDNTASEAAKTDTPFSPDGNYYKAFEMVEKLYQTGATGKALGIGYSEAGQLFASKKAGMIVIGQYYYPDYVKYGGDINDVGLFPLPVVNDKSETNRQVTVVDLPFGISKNSKHIEEAKKVLEWYFSEEIYKEYLTERTMSSTINGIEADNLFTTTAKTLDVTPFFIKDGNEDAVKLSNETKWDGNAIGQQMLAGKDFRPIFEDLNKKWTSARKKLGIQ</sequence>
<dbReference type="Gene3D" id="3.40.190.10">
    <property type="entry name" value="Periplasmic binding protein-like II"/>
    <property type="match status" value="2"/>
</dbReference>
<evidence type="ECO:0000256" key="2">
    <source>
        <dbReference type="ARBA" id="ARBA00022448"/>
    </source>
</evidence>
<organism evidence="6 7">
    <name type="scientific">Paenibacillus prosopidis</name>
    <dbReference type="NCBI Taxonomy" id="630520"/>
    <lineage>
        <taxon>Bacteria</taxon>
        <taxon>Bacillati</taxon>
        <taxon>Bacillota</taxon>
        <taxon>Bacilli</taxon>
        <taxon>Bacillales</taxon>
        <taxon>Paenibacillaceae</taxon>
        <taxon>Paenibacillus</taxon>
    </lineage>
</organism>
<accession>A0A368VYX0</accession>
<keyword evidence="3 5" id="KW-0732">Signal</keyword>
<dbReference type="PROSITE" id="PS51257">
    <property type="entry name" value="PROKAR_LIPOPROTEIN"/>
    <property type="match status" value="1"/>
</dbReference>
<keyword evidence="7" id="KW-1185">Reference proteome</keyword>
<dbReference type="AlphaFoldDB" id="A0A368VYX0"/>
<evidence type="ECO:0000256" key="5">
    <source>
        <dbReference type="SAM" id="SignalP"/>
    </source>
</evidence>
<comment type="similarity">
    <text evidence="1">Belongs to the bacterial solute-binding protein 1 family.</text>
</comment>
<dbReference type="SUPFAM" id="SSF53850">
    <property type="entry name" value="Periplasmic binding protein-like II"/>
    <property type="match status" value="1"/>
</dbReference>
<dbReference type="Proteomes" id="UP000252415">
    <property type="component" value="Unassembled WGS sequence"/>
</dbReference>
<dbReference type="InterPro" id="IPR050490">
    <property type="entry name" value="Bact_solute-bd_prot1"/>
</dbReference>
<dbReference type="Pfam" id="PF01547">
    <property type="entry name" value="SBP_bac_1"/>
    <property type="match status" value="1"/>
</dbReference>
<feature type="compositionally biased region" description="Polar residues" evidence="4">
    <location>
        <begin position="30"/>
        <end position="48"/>
    </location>
</feature>
<feature type="chain" id="PRO_5016845329" evidence="5">
    <location>
        <begin position="26"/>
        <end position="446"/>
    </location>
</feature>
<name>A0A368VYX0_9BACL</name>
<dbReference type="OrthoDB" id="9798191at2"/>
<dbReference type="EMBL" id="QPJD01000008">
    <property type="protein sequence ID" value="RCW47492.1"/>
    <property type="molecule type" value="Genomic_DNA"/>
</dbReference>
<feature type="region of interest" description="Disordered" evidence="4">
    <location>
        <begin position="30"/>
        <end position="49"/>
    </location>
</feature>
<feature type="signal peptide" evidence="5">
    <location>
        <begin position="1"/>
        <end position="25"/>
    </location>
</feature>
<keyword evidence="2" id="KW-0813">Transport</keyword>
<reference evidence="6 7" key="1">
    <citation type="submission" date="2018-07" db="EMBL/GenBank/DDBJ databases">
        <title>Genomic Encyclopedia of Type Strains, Phase III (KMG-III): the genomes of soil and plant-associated and newly described type strains.</title>
        <authorList>
            <person name="Whitman W."/>
        </authorList>
    </citation>
    <scope>NUCLEOTIDE SEQUENCE [LARGE SCALE GENOMIC DNA]</scope>
    <source>
        <strain evidence="6 7">CECT 7506</strain>
    </source>
</reference>
<proteinExistence type="inferred from homology"/>